<dbReference type="InterPro" id="IPR015422">
    <property type="entry name" value="PyrdxlP-dep_Trfase_small"/>
</dbReference>
<protein>
    <submittedName>
        <fullName evidence="4">UDP-4-amino-4, 6-dideoxy-N-acetyl-beta-L-altrosamine transaminase</fullName>
    </submittedName>
</protein>
<dbReference type="PIRSF" id="PIRSF000390">
    <property type="entry name" value="PLP_StrS"/>
    <property type="match status" value="1"/>
</dbReference>
<name>A0A1F6DJ78_9BACT</name>
<comment type="similarity">
    <text evidence="3">Belongs to the DegT/DnrJ/EryC1 family.</text>
</comment>
<dbReference type="NCBIfam" id="TIGR03588">
    <property type="entry name" value="PseC"/>
    <property type="match status" value="1"/>
</dbReference>
<dbReference type="PANTHER" id="PTHR30244:SF34">
    <property type="entry name" value="DTDP-4-AMINO-4,6-DIDEOXYGALACTOSE TRANSAMINASE"/>
    <property type="match status" value="1"/>
</dbReference>
<dbReference type="AlphaFoldDB" id="A0A1F6DJ78"/>
<feature type="active site" description="Proton acceptor" evidence="1">
    <location>
        <position position="180"/>
    </location>
</feature>
<evidence type="ECO:0000256" key="2">
    <source>
        <dbReference type="PIRSR" id="PIRSR000390-2"/>
    </source>
</evidence>
<reference evidence="4 5" key="1">
    <citation type="journal article" date="2016" name="Nat. Commun.">
        <title>Thousands of microbial genomes shed light on interconnected biogeochemical processes in an aquifer system.</title>
        <authorList>
            <person name="Anantharaman K."/>
            <person name="Brown C.T."/>
            <person name="Hug L.A."/>
            <person name="Sharon I."/>
            <person name="Castelle C.J."/>
            <person name="Probst A.J."/>
            <person name="Thomas B.C."/>
            <person name="Singh A."/>
            <person name="Wilkins M.J."/>
            <person name="Karaoz U."/>
            <person name="Brodie E.L."/>
            <person name="Williams K.H."/>
            <person name="Hubbard S.S."/>
            <person name="Banfield J.F."/>
        </authorList>
    </citation>
    <scope>NUCLEOTIDE SEQUENCE [LARGE SCALE GENOMIC DNA]</scope>
</reference>
<dbReference type="GO" id="GO:0008483">
    <property type="term" value="F:transaminase activity"/>
    <property type="evidence" value="ECO:0007669"/>
    <property type="project" value="TreeGrafter"/>
</dbReference>
<organism evidence="4 5">
    <name type="scientific">Candidatus Kaiserbacteria bacterium RIFCSPHIGHO2_02_FULL_54_22</name>
    <dbReference type="NCBI Taxonomy" id="1798495"/>
    <lineage>
        <taxon>Bacteria</taxon>
        <taxon>Candidatus Kaiseribacteriota</taxon>
    </lineage>
</organism>
<dbReference type="GO" id="GO:0000271">
    <property type="term" value="P:polysaccharide biosynthetic process"/>
    <property type="evidence" value="ECO:0007669"/>
    <property type="project" value="TreeGrafter"/>
</dbReference>
<dbReference type="STRING" id="1798495.A3C19_01795"/>
<gene>
    <name evidence="4" type="ORF">A3C19_01795</name>
</gene>
<comment type="caution">
    <text evidence="4">The sequence shown here is derived from an EMBL/GenBank/DDBJ whole genome shotgun (WGS) entry which is preliminary data.</text>
</comment>
<evidence type="ECO:0000256" key="1">
    <source>
        <dbReference type="PIRSR" id="PIRSR000390-1"/>
    </source>
</evidence>
<dbReference type="Proteomes" id="UP000178532">
    <property type="component" value="Unassembled WGS sequence"/>
</dbReference>
<dbReference type="SUPFAM" id="SSF53383">
    <property type="entry name" value="PLP-dependent transferases"/>
    <property type="match status" value="1"/>
</dbReference>
<accession>A0A1F6DJ78</accession>
<keyword evidence="2 3" id="KW-0663">Pyridoxal phosphate</keyword>
<dbReference type="PANTHER" id="PTHR30244">
    <property type="entry name" value="TRANSAMINASE"/>
    <property type="match status" value="1"/>
</dbReference>
<dbReference type="Pfam" id="PF01041">
    <property type="entry name" value="DegT_DnrJ_EryC1"/>
    <property type="match status" value="1"/>
</dbReference>
<dbReference type="GO" id="GO:0030170">
    <property type="term" value="F:pyridoxal phosphate binding"/>
    <property type="evidence" value="ECO:0007669"/>
    <property type="project" value="TreeGrafter"/>
</dbReference>
<feature type="modified residue" description="N6-(pyridoxal phosphate)lysine" evidence="2">
    <location>
        <position position="180"/>
    </location>
</feature>
<evidence type="ECO:0000256" key="3">
    <source>
        <dbReference type="RuleBase" id="RU004508"/>
    </source>
</evidence>
<dbReference type="InterPro" id="IPR000653">
    <property type="entry name" value="DegT/StrS_aminotransferase"/>
</dbReference>
<dbReference type="InterPro" id="IPR020026">
    <property type="entry name" value="PseC"/>
</dbReference>
<evidence type="ECO:0000313" key="4">
    <source>
        <dbReference type="EMBL" id="OGG61468.1"/>
    </source>
</evidence>
<dbReference type="CDD" id="cd00616">
    <property type="entry name" value="AHBA_syn"/>
    <property type="match status" value="1"/>
</dbReference>
<proteinExistence type="inferred from homology"/>
<evidence type="ECO:0000313" key="5">
    <source>
        <dbReference type="Proteomes" id="UP000178532"/>
    </source>
</evidence>
<dbReference type="Gene3D" id="3.40.640.10">
    <property type="entry name" value="Type I PLP-dependent aspartate aminotransferase-like (Major domain)"/>
    <property type="match status" value="1"/>
</dbReference>
<dbReference type="InterPro" id="IPR015424">
    <property type="entry name" value="PyrdxlP-dep_Trfase"/>
</dbReference>
<dbReference type="Gene3D" id="3.90.1150.10">
    <property type="entry name" value="Aspartate Aminotransferase, domain 1"/>
    <property type="match status" value="1"/>
</dbReference>
<sequence>MIPYSTQDVSEADVRAVARVLRSGWITQGPAIVAFEKAIAKEVGARFAVAFNSGTSALHAAYFAAGVGKGDEVIVPALTFAATANAALYLGAKPVFADVDSLTGNINSKDAAKKVTAKTKVLVAVDYAGRPAALRECRALARAHRLVFIEDGAQSLGARYAGKLVGTHADMTMFSFHPVKSITTGEGGIIVTDSEKFYRLLTLFRSHGITRDPHVIEKKDDEGAWHQEMHALGHNYRITDIQAALGESQLKRLGSFIAKRRAAARRYPALLKNIPGLTLPPHDDARTKSAWHLYPVHVPPRARKEVFEALRAAGIGAQVHYLPVYLHPFYRKLGYTKGLCPNAEKFYAGEISIPLFAKITPAQQRFVAGTLKRILASL</sequence>
<dbReference type="EMBL" id="MFLI01000020">
    <property type="protein sequence ID" value="OGG61468.1"/>
    <property type="molecule type" value="Genomic_DNA"/>
</dbReference>
<dbReference type="InterPro" id="IPR015421">
    <property type="entry name" value="PyrdxlP-dep_Trfase_major"/>
</dbReference>